<protein>
    <submittedName>
        <fullName evidence="2">Uncharacterized protein</fullName>
    </submittedName>
</protein>
<evidence type="ECO:0000256" key="1">
    <source>
        <dbReference type="SAM" id="MobiDB-lite"/>
    </source>
</evidence>
<comment type="caution">
    <text evidence="2">The sequence shown here is derived from an EMBL/GenBank/DDBJ whole genome shotgun (WGS) entry which is preliminary data.</text>
</comment>
<gene>
    <name evidence="2" type="ORF">FRX48_07712</name>
</gene>
<sequence>MTWRIQIEIVLLAKKVLKYVTGRKSVAPMKKQFTSVIGNGTITAVIIAKAIIINNCIAEIIKNIKNLKTSKEIWQRFILDYKPSGFASQMAKYWEFHTLQYDGKDIEKFTLDYCNAVLAVAKAGLELNSKIKVYVFINLIGPYYESFAAALQQRLYEITDHEIMPSLDSIIANLLDEHKARSDQNANFAHGKGQSQDNLNNLRISKCNESGKLCIKCKTLKHDDIGCFKQHPKIIPDWWKEKNKKDNSDLSQSNTNGDSKPKPHRNFMALALTPSIPYKSMVVVSERVFGKGTTCAKGVDSITLTTTVYTITVTDILWVPELVANLLSTEQLREKGLFYRNDKQVLFAKGTRSLLMSTVMMVCYIQGLRHAVTATQTQILKIILPWLLLSENLIKAAENSTGMIITSSAIDETKCNICQHATSKHVMSRMPSQRPEEVDTEVNTDVITNSHPGYQKEKYLTLYTDSTSLYIHESMTSTKDGIKHEFKKHQTVAHGNKFAARDLTGQLVSYEGSNIYLVYLRNGQKVIRSTNVQFDKSKIGPVTGVAGMAEEEETGTLGKSFDDYFINAFEHATSDHVSPGNEGVNEELESQEPIVGGVYNGSVKASKLADEELDTGIP</sequence>
<feature type="region of interest" description="Disordered" evidence="1">
    <location>
        <begin position="244"/>
        <end position="264"/>
    </location>
</feature>
<accession>A0A5M8PI87</accession>
<proteinExistence type="predicted"/>
<organism evidence="2 3">
    <name type="scientific">Lasallia pustulata</name>
    <dbReference type="NCBI Taxonomy" id="136370"/>
    <lineage>
        <taxon>Eukaryota</taxon>
        <taxon>Fungi</taxon>
        <taxon>Dikarya</taxon>
        <taxon>Ascomycota</taxon>
        <taxon>Pezizomycotina</taxon>
        <taxon>Lecanoromycetes</taxon>
        <taxon>OSLEUM clade</taxon>
        <taxon>Umbilicariomycetidae</taxon>
        <taxon>Umbilicariales</taxon>
        <taxon>Umbilicariaceae</taxon>
        <taxon>Lasallia</taxon>
    </lineage>
</organism>
<evidence type="ECO:0000313" key="3">
    <source>
        <dbReference type="Proteomes" id="UP000324767"/>
    </source>
</evidence>
<dbReference type="AlphaFoldDB" id="A0A5M8PI87"/>
<name>A0A5M8PI87_9LECA</name>
<dbReference type="Pfam" id="PF14223">
    <property type="entry name" value="Retrotran_gag_2"/>
    <property type="match status" value="1"/>
</dbReference>
<dbReference type="EMBL" id="VXIT01000013">
    <property type="protein sequence ID" value="KAA6408630.1"/>
    <property type="molecule type" value="Genomic_DNA"/>
</dbReference>
<reference evidence="2 3" key="1">
    <citation type="submission" date="2019-09" db="EMBL/GenBank/DDBJ databases">
        <title>The hologenome of the rock-dwelling lichen Lasallia pustulata.</title>
        <authorList>
            <person name="Greshake Tzovaras B."/>
            <person name="Segers F."/>
            <person name="Bicker A."/>
            <person name="Dal Grande F."/>
            <person name="Otte J."/>
            <person name="Hankeln T."/>
            <person name="Schmitt I."/>
            <person name="Ebersberger I."/>
        </authorList>
    </citation>
    <scope>NUCLEOTIDE SEQUENCE [LARGE SCALE GENOMIC DNA]</scope>
    <source>
        <strain evidence="2">A1-1</strain>
    </source>
</reference>
<feature type="compositionally biased region" description="Polar residues" evidence="1">
    <location>
        <begin position="249"/>
        <end position="258"/>
    </location>
</feature>
<dbReference type="Proteomes" id="UP000324767">
    <property type="component" value="Unassembled WGS sequence"/>
</dbReference>
<evidence type="ECO:0000313" key="2">
    <source>
        <dbReference type="EMBL" id="KAA6408630.1"/>
    </source>
</evidence>